<keyword evidence="6" id="KW-1185">Reference proteome</keyword>
<evidence type="ECO:0000313" key="3">
    <source>
        <dbReference type="EMBL" id="BDR93110.1"/>
    </source>
</evidence>
<protein>
    <recommendedName>
        <fullName evidence="2">Phosphomevalonate dehydratase small subunit-like domain-containing protein</fullName>
    </recommendedName>
</protein>
<organism evidence="4 5">
    <name type="scientific">Vulcanisaeta souniana JCM 11219</name>
    <dbReference type="NCBI Taxonomy" id="1293586"/>
    <lineage>
        <taxon>Archaea</taxon>
        <taxon>Thermoproteota</taxon>
        <taxon>Thermoprotei</taxon>
        <taxon>Thermoproteales</taxon>
        <taxon>Thermoproteaceae</taxon>
        <taxon>Vulcanisaeta</taxon>
    </lineage>
</organism>
<reference evidence="4" key="2">
    <citation type="submission" date="2020-09" db="EMBL/GenBank/DDBJ databases">
        <authorList>
            <person name="Sun Q."/>
            <person name="Ohkuma M."/>
        </authorList>
    </citation>
    <scope>NUCLEOTIDE SEQUENCE</scope>
    <source>
        <strain evidence="4">JCM 11219</strain>
    </source>
</reference>
<dbReference type="EMBL" id="BMNM01000016">
    <property type="protein sequence ID" value="GGI86842.1"/>
    <property type="molecule type" value="Genomic_DNA"/>
</dbReference>
<dbReference type="Proteomes" id="UP001060771">
    <property type="component" value="Chromosome"/>
</dbReference>
<evidence type="ECO:0000256" key="1">
    <source>
        <dbReference type="ARBA" id="ARBA00023239"/>
    </source>
</evidence>
<dbReference type="Proteomes" id="UP000657075">
    <property type="component" value="Unassembled WGS sequence"/>
</dbReference>
<dbReference type="PIRSF" id="PIRSF004966">
    <property type="entry name" value="UCP004966"/>
    <property type="match status" value="1"/>
</dbReference>
<dbReference type="GO" id="GO:0016829">
    <property type="term" value="F:lyase activity"/>
    <property type="evidence" value="ECO:0007669"/>
    <property type="project" value="UniProtKB-KW"/>
</dbReference>
<dbReference type="RefSeq" id="WP_188604194.1">
    <property type="nucleotide sequence ID" value="NZ_AP026830.1"/>
</dbReference>
<evidence type="ECO:0000313" key="6">
    <source>
        <dbReference type="Proteomes" id="UP001060771"/>
    </source>
</evidence>
<feature type="domain" description="Phosphomevalonate dehydratase small subunit-like" evidence="2">
    <location>
        <begin position="25"/>
        <end position="99"/>
    </location>
</feature>
<dbReference type="Gene3D" id="3.50.30.10">
    <property type="entry name" value="Phosphohistidine domain"/>
    <property type="match status" value="1"/>
</dbReference>
<dbReference type="SUPFAM" id="SSF52016">
    <property type="entry name" value="LeuD/IlvD-like"/>
    <property type="match status" value="1"/>
</dbReference>
<reference evidence="6" key="3">
    <citation type="submission" date="2022-09" db="EMBL/GenBank/DDBJ databases">
        <title>Complete genome sequence of Vulcanisaeta souniana.</title>
        <authorList>
            <person name="Kato S."/>
            <person name="Itoh T."/>
            <person name="Ohkuma M."/>
        </authorList>
    </citation>
    <scope>NUCLEOTIDE SEQUENCE [LARGE SCALE GENOMIC DNA]</scope>
    <source>
        <strain evidence="6">JCM 11219</strain>
    </source>
</reference>
<dbReference type="Pfam" id="PF01989">
    <property type="entry name" value="AcnX_swivel_put"/>
    <property type="match status" value="1"/>
</dbReference>
<keyword evidence="1" id="KW-0456">Lyase</keyword>
<accession>A0A830EIQ4</accession>
<dbReference type="InterPro" id="IPR002840">
    <property type="entry name" value="PMDh-S-like_dom"/>
</dbReference>
<sequence>MKFKGETLFGSGTIDGELITYKEPLSFLGDVDGKSGIIKTINVNIAGKVLAIPSSRGSTVGPYVMYQLSKYGKAPLVILSVKADTMLIIGAVMAQIPIMTNLPKEILNIRSGVAVHVDLDRGEVYVNEP</sequence>
<evidence type="ECO:0000313" key="4">
    <source>
        <dbReference type="EMBL" id="GGI86842.1"/>
    </source>
</evidence>
<dbReference type="GeneID" id="76207745"/>
<dbReference type="AlphaFoldDB" id="A0A830EIQ4"/>
<reference evidence="3" key="4">
    <citation type="journal article" date="2023" name="Microbiol. Resour. Announc.">
        <title>Complete Genome Sequence of Vulcanisaeta souniana Strain IC-059, a Hyperthermophilic Archaeon Isolated from Hot Spring Water in Japan.</title>
        <authorList>
            <person name="Kato S."/>
            <person name="Itoh T."/>
            <person name="Wu L."/>
            <person name="Ma J."/>
            <person name="Ohkuma M."/>
        </authorList>
    </citation>
    <scope>NUCLEOTIDE SEQUENCE</scope>
    <source>
        <strain evidence="3">JCM 11219</strain>
    </source>
</reference>
<evidence type="ECO:0000259" key="2">
    <source>
        <dbReference type="Pfam" id="PF01989"/>
    </source>
</evidence>
<name>A0A830EIQ4_9CREN</name>
<dbReference type="InterPro" id="IPR012016">
    <property type="entry name" value="PMDh-S-like"/>
</dbReference>
<dbReference type="OrthoDB" id="18062at2157"/>
<dbReference type="EMBL" id="AP026830">
    <property type="protein sequence ID" value="BDR93110.1"/>
    <property type="molecule type" value="Genomic_DNA"/>
</dbReference>
<reference evidence="4" key="1">
    <citation type="journal article" date="2014" name="Int. J. Syst. Evol. Microbiol.">
        <title>Complete genome sequence of Corynebacterium casei LMG S-19264T (=DSM 44701T), isolated from a smear-ripened cheese.</title>
        <authorList>
            <consortium name="US DOE Joint Genome Institute (JGI-PGF)"/>
            <person name="Walter F."/>
            <person name="Albersmeier A."/>
            <person name="Kalinowski J."/>
            <person name="Ruckert C."/>
        </authorList>
    </citation>
    <scope>NUCLEOTIDE SEQUENCE</scope>
    <source>
        <strain evidence="4">JCM 11219</strain>
    </source>
</reference>
<evidence type="ECO:0000313" key="5">
    <source>
        <dbReference type="Proteomes" id="UP000657075"/>
    </source>
</evidence>
<proteinExistence type="predicted"/>
<gene>
    <name evidence="4" type="ORF">GCM10007112_24700</name>
    <name evidence="3" type="ORF">Vsou_22030</name>
</gene>